<dbReference type="InterPro" id="IPR018652">
    <property type="entry name" value="DUF2082_NA-bd_Znr"/>
</dbReference>
<dbReference type="Proteomes" id="UP000267798">
    <property type="component" value="Unassembled WGS sequence"/>
</dbReference>
<reference evidence="1 2" key="1">
    <citation type="submission" date="2018-09" db="EMBL/GenBank/DDBJ databases">
        <title>Paenibacillus aracenensis nov. sp. isolated from a cave in southern Spain.</title>
        <authorList>
            <person name="Jurado V."/>
            <person name="Gutierrez-Patricio S."/>
            <person name="Gonzalez-Pimentel J.L."/>
            <person name="Miller A.Z."/>
            <person name="Laiz L."/>
            <person name="Saiz-Jimenez C."/>
        </authorList>
    </citation>
    <scope>NUCLEOTIDE SEQUENCE [LARGE SCALE GENOMIC DNA]</scope>
    <source>
        <strain evidence="1 2">JCM 19203</strain>
    </source>
</reference>
<dbReference type="OrthoDB" id="6293663at2"/>
<protein>
    <submittedName>
        <fullName evidence="1">Uncharacterized protein</fullName>
    </submittedName>
</protein>
<gene>
    <name evidence="1" type="ORF">D3P09_02825</name>
</gene>
<dbReference type="Pfam" id="PF09855">
    <property type="entry name" value="Zn_ribbon_13"/>
    <property type="match status" value="1"/>
</dbReference>
<proteinExistence type="predicted"/>
<name>A0A3A6PRV3_9BACL</name>
<dbReference type="EMBL" id="QXQB01000001">
    <property type="protein sequence ID" value="RJX40969.1"/>
    <property type="molecule type" value="Genomic_DNA"/>
</dbReference>
<comment type="caution">
    <text evidence="1">The sequence shown here is derived from an EMBL/GenBank/DDBJ whole genome shotgun (WGS) entry which is preliminary data.</text>
</comment>
<accession>A0A3A6PRV3</accession>
<organism evidence="1 2">
    <name type="scientific">Paenibacillus pinisoli</name>
    <dbReference type="NCBI Taxonomy" id="1276110"/>
    <lineage>
        <taxon>Bacteria</taxon>
        <taxon>Bacillati</taxon>
        <taxon>Bacillota</taxon>
        <taxon>Bacilli</taxon>
        <taxon>Bacillales</taxon>
        <taxon>Paenibacillaceae</taxon>
        <taxon>Paenibacillus</taxon>
    </lineage>
</organism>
<sequence>MEEVNCPWCGEQVILDGTICPLCRHEVLPDHLSGKEGPEIGEDGIVQDQNDDEAIVSKLEENYACARCGHEECSVQEVAMTGTGISKLLDIQHHHYYFVSCLQCGKVDVYDPNVLEARKKGLLSSGLDLFL</sequence>
<evidence type="ECO:0000313" key="2">
    <source>
        <dbReference type="Proteomes" id="UP000267798"/>
    </source>
</evidence>
<dbReference type="RefSeq" id="WP_120107019.1">
    <property type="nucleotide sequence ID" value="NZ_QXQB01000001.1"/>
</dbReference>
<keyword evidence="2" id="KW-1185">Reference proteome</keyword>
<evidence type="ECO:0000313" key="1">
    <source>
        <dbReference type="EMBL" id="RJX40969.1"/>
    </source>
</evidence>
<dbReference type="AlphaFoldDB" id="A0A3A6PRV3"/>